<name>A0A4Q4MER8_9PLEO</name>
<dbReference type="AlphaFoldDB" id="A0A4Q4MER8"/>
<dbReference type="Proteomes" id="UP000292402">
    <property type="component" value="Unassembled WGS sequence"/>
</dbReference>
<gene>
    <name evidence="1" type="ORF">AA0114_g6730</name>
</gene>
<accession>A0A4Q4MER8</accession>
<organism evidence="1 2">
    <name type="scientific">Alternaria tenuissima</name>
    <dbReference type="NCBI Taxonomy" id="119927"/>
    <lineage>
        <taxon>Eukaryota</taxon>
        <taxon>Fungi</taxon>
        <taxon>Dikarya</taxon>
        <taxon>Ascomycota</taxon>
        <taxon>Pezizomycotina</taxon>
        <taxon>Dothideomycetes</taxon>
        <taxon>Pleosporomycetidae</taxon>
        <taxon>Pleosporales</taxon>
        <taxon>Pleosporineae</taxon>
        <taxon>Pleosporaceae</taxon>
        <taxon>Alternaria</taxon>
        <taxon>Alternaria sect. Alternaria</taxon>
        <taxon>Alternaria alternata complex</taxon>
    </lineage>
</organism>
<proteinExistence type="predicted"/>
<evidence type="ECO:0000313" key="2">
    <source>
        <dbReference type="Proteomes" id="UP000292402"/>
    </source>
</evidence>
<protein>
    <submittedName>
        <fullName evidence="1">Uncharacterized protein</fullName>
    </submittedName>
</protein>
<comment type="caution">
    <text evidence="1">The sequence shown here is derived from an EMBL/GenBank/DDBJ whole genome shotgun (WGS) entry which is preliminary data.</text>
</comment>
<dbReference type="EMBL" id="PDXA01000021">
    <property type="protein sequence ID" value="RYN49068.1"/>
    <property type="molecule type" value="Genomic_DNA"/>
</dbReference>
<sequence>MDAAFRNVLDTAPAALKAQMAQTIKTVINDLNRQLKDDPQALAGDAYQLCFGKNRVGYEEEITLKVENARKELHQGLIAIQEKAIKPGDKGYFFKAMDDIYRAALEEKPGRGKKLKDARHAYLEENVIGLDGPFAAIAEGVEEDVKKLIKNTCDKLRKEVVEMLKTIRAAFQRQKNRKEQDTPEGQQFRKELHELVDEARRILEGVVTKSLEKCKENK</sequence>
<evidence type="ECO:0000313" key="1">
    <source>
        <dbReference type="EMBL" id="RYN49068.1"/>
    </source>
</evidence>
<reference evidence="2" key="1">
    <citation type="journal article" date="2019" name="bioRxiv">
        <title>Genomics, evolutionary history and diagnostics of the Alternaria alternata species group including apple and Asian pear pathotypes.</title>
        <authorList>
            <person name="Armitage A.D."/>
            <person name="Cockerton H.M."/>
            <person name="Sreenivasaprasad S."/>
            <person name="Woodhall J.W."/>
            <person name="Lane C.R."/>
            <person name="Harrison R.J."/>
            <person name="Clarkson J.P."/>
        </authorList>
    </citation>
    <scope>NUCLEOTIDE SEQUENCE [LARGE SCALE GENOMIC DNA]</scope>
    <source>
        <strain evidence="2">FERA 1082</strain>
    </source>
</reference>